<dbReference type="EMBL" id="JANAKD010000445">
    <property type="protein sequence ID" value="KAJ3493825.1"/>
    <property type="molecule type" value="Genomic_DNA"/>
</dbReference>
<dbReference type="Proteomes" id="UP001148737">
    <property type="component" value="Unassembled WGS sequence"/>
</dbReference>
<evidence type="ECO:0000313" key="1">
    <source>
        <dbReference type="EMBL" id="KAJ3493825.1"/>
    </source>
</evidence>
<sequence>MSIQLPRAWRFACQVAKVSAFITIPCYLHVTTRRVRAGQRLGITDEDDVALPSFTESSTIRNYVNPHGKASGAVDMHTVTLNVPLDKGISDETILAQATKSFFNGWVFYPEAKALSLIKLGDFKYNKLASTTVPAHIWSAAEISETALPELHTVLFGAFRLADVHLADAETQATTGSKQSHADFLFGSDMSEFCGCHRFSVERLEVDASGETQKVKVQMQSYACNPQSDVPGGKVILGFHRLYASLLFRETVGEVHRGLASAAPASAS</sequence>
<evidence type="ECO:0000313" key="2">
    <source>
        <dbReference type="Proteomes" id="UP001148737"/>
    </source>
</evidence>
<gene>
    <name evidence="1" type="ORF">NLG97_g4486</name>
</gene>
<name>A0ACC1QWT9_9HYPO</name>
<organism evidence="1 2">
    <name type="scientific">Lecanicillium saksenae</name>
    <dbReference type="NCBI Taxonomy" id="468837"/>
    <lineage>
        <taxon>Eukaryota</taxon>
        <taxon>Fungi</taxon>
        <taxon>Dikarya</taxon>
        <taxon>Ascomycota</taxon>
        <taxon>Pezizomycotina</taxon>
        <taxon>Sordariomycetes</taxon>
        <taxon>Hypocreomycetidae</taxon>
        <taxon>Hypocreales</taxon>
        <taxon>Cordycipitaceae</taxon>
        <taxon>Lecanicillium</taxon>
    </lineage>
</organism>
<accession>A0ACC1QWT9</accession>
<proteinExistence type="predicted"/>
<protein>
    <submittedName>
        <fullName evidence="1">Uncharacterized protein</fullName>
    </submittedName>
</protein>
<keyword evidence="2" id="KW-1185">Reference proteome</keyword>
<reference evidence="1" key="1">
    <citation type="submission" date="2022-07" db="EMBL/GenBank/DDBJ databases">
        <title>Genome Sequence of Lecanicillium saksenae.</title>
        <authorList>
            <person name="Buettner E."/>
        </authorList>
    </citation>
    <scope>NUCLEOTIDE SEQUENCE</scope>
    <source>
        <strain evidence="1">VT-O1</strain>
    </source>
</reference>
<comment type="caution">
    <text evidence="1">The sequence shown here is derived from an EMBL/GenBank/DDBJ whole genome shotgun (WGS) entry which is preliminary data.</text>
</comment>